<organism evidence="3 4">
    <name type="scientific">Antiquaquibacter oligotrophicus</name>
    <dbReference type="NCBI Taxonomy" id="2880260"/>
    <lineage>
        <taxon>Bacteria</taxon>
        <taxon>Bacillati</taxon>
        <taxon>Actinomycetota</taxon>
        <taxon>Actinomycetes</taxon>
        <taxon>Micrococcales</taxon>
        <taxon>Microbacteriaceae</taxon>
        <taxon>Antiquaquibacter</taxon>
    </lineage>
</organism>
<feature type="region of interest" description="Disordered" evidence="1">
    <location>
        <begin position="269"/>
        <end position="291"/>
    </location>
</feature>
<feature type="chain" id="PRO_5046115486" evidence="2">
    <location>
        <begin position="27"/>
        <end position="840"/>
    </location>
</feature>
<keyword evidence="4" id="KW-1185">Reference proteome</keyword>
<comment type="caution">
    <text evidence="3">The sequence shown here is derived from an EMBL/GenBank/DDBJ whole genome shotgun (WGS) entry which is preliminary data.</text>
</comment>
<reference evidence="3 4" key="1">
    <citation type="submission" date="2023-04" db="EMBL/GenBank/DDBJ databases">
        <title>Genome Encyclopedia of Bacteria and Archaea VI: Functional Genomics of Type Strains.</title>
        <authorList>
            <person name="Whitman W."/>
        </authorList>
    </citation>
    <scope>NUCLEOTIDE SEQUENCE [LARGE SCALE GENOMIC DNA]</scope>
    <source>
        <strain evidence="3 4">SG_E_30_P1</strain>
    </source>
</reference>
<evidence type="ECO:0000313" key="3">
    <source>
        <dbReference type="EMBL" id="MDH6181122.1"/>
    </source>
</evidence>
<proteinExistence type="predicted"/>
<feature type="signal peptide" evidence="2">
    <location>
        <begin position="1"/>
        <end position="26"/>
    </location>
</feature>
<evidence type="ECO:0000256" key="1">
    <source>
        <dbReference type="SAM" id="MobiDB-lite"/>
    </source>
</evidence>
<dbReference type="EMBL" id="JARXVQ010000001">
    <property type="protein sequence ID" value="MDH6181122.1"/>
    <property type="molecule type" value="Genomic_DNA"/>
</dbReference>
<dbReference type="Proteomes" id="UP001160142">
    <property type="component" value="Unassembled WGS sequence"/>
</dbReference>
<dbReference type="RefSeq" id="WP_322133443.1">
    <property type="nucleotide sequence ID" value="NZ_CP085036.1"/>
</dbReference>
<evidence type="ECO:0000256" key="2">
    <source>
        <dbReference type="SAM" id="SignalP"/>
    </source>
</evidence>
<name>A0ABT6KPV0_9MICO</name>
<accession>A0ABT6KPV0</accession>
<keyword evidence="2" id="KW-0732">Signal</keyword>
<sequence>MSRSISRPRLVALVLALLLSALAVVAAPLHPERDAAAAATGAGFAGITPYGGYLGNYIAPDGTRVYCMDSGRDWPSGATGSGTVVGSLATQWGEGLSETTLRKLNYAMLTWGQTDDPTVAAAVSAYVYAYTSNVARTHGAGYAAGAHYINGNAAVTAAYDVVWNESETRFAGSAAASSSVRVELNGWDGSVRVSVNPASTRGTLSLEGAVVAGTRDHEIEVTDGSVVPIRAVVRDGEREASVRATARFTAKDGAEGSVVLYETGDQQRTIRGSFHTENSTSSHDSATSDVSFSPVVQTTVASRYVQPGEAFVDGLTVALAPGSAEWRTLENGEAMPVIAVGTLYGPFTQQPAVTDAPPEGVPVVGTSKLELTGTGEYRSVGDLTAPAPGYYTWVWAIDSRTQPDAMAAMLPADYRYVDQFGLIAESHVVPMTLSAVSQASVAETGFGGAISDELSISLDSGPWLTEAGVPIAARFIGTAYFVSGTQPPVETTEVPAEAVAVGEAEIVARAPGIYSTSQSVTAPDAEGYVTWVWRLDPSSPTAPYFEPWSDRFGIPAETTAVLPPSVSTIARKASVVGEETGDSAIVAGHLPVKPTTLVFRAYLQSPTAEAPLCDSTTLAFDSSDQPVVVTTAGTYDSPRVVFEQYGTYYWVETLYSESGDVIHNGTCGLPEETTIVSPAHIVTEASSGVRPGEPAFDTATVTGNVPEGSTIVFRAFDQTGIDDGPLCDASTLVFTSGAVQPKGAGTYRSESTRFERNGIYYWVETLYDEHGNPLHVGECGVPSETTHVQPGSLASTGLDSAPTLLIGCGLTIVGALALAQLQRSRRSGIRLGRARWGLGE</sequence>
<evidence type="ECO:0000313" key="4">
    <source>
        <dbReference type="Proteomes" id="UP001160142"/>
    </source>
</evidence>
<protein>
    <submittedName>
        <fullName evidence="3">Uncharacterized protein</fullName>
    </submittedName>
</protein>
<gene>
    <name evidence="3" type="ORF">M2152_001304</name>
</gene>